<dbReference type="Proteomes" id="UP000235803">
    <property type="component" value="Unassembled WGS sequence"/>
</dbReference>
<dbReference type="PANTHER" id="PTHR43774:SF1">
    <property type="entry name" value="PEPTIDE METHIONINE SULFOXIDE REDUCTASE MSRA 2"/>
    <property type="match status" value="1"/>
</dbReference>
<feature type="chain" id="PRO_5014769844" description="Peptide methionine sulfoxide reductase MsrA" evidence="5">
    <location>
        <begin position="26"/>
        <end position="208"/>
    </location>
</feature>
<feature type="signal peptide" evidence="5">
    <location>
        <begin position="1"/>
        <end position="25"/>
    </location>
</feature>
<evidence type="ECO:0000259" key="6">
    <source>
        <dbReference type="Pfam" id="PF01625"/>
    </source>
</evidence>
<protein>
    <recommendedName>
        <fullName evidence="4">Peptide methionine sulfoxide reductase MsrA</fullName>
        <shortName evidence="4">Protein-methionine-S-oxide reductase</shortName>
        <ecNumber evidence="4">1.8.4.11</ecNumber>
    </recommendedName>
    <alternativeName>
        <fullName evidence="4">Peptide-methionine (S)-S-oxide reductase</fullName>
        <shortName evidence="4">Peptide Met(O) reductase</shortName>
    </alternativeName>
</protein>
<evidence type="ECO:0000256" key="4">
    <source>
        <dbReference type="HAMAP-Rule" id="MF_01401"/>
    </source>
</evidence>
<keyword evidence="5" id="KW-0732">Signal</keyword>
<dbReference type="NCBIfam" id="TIGR00401">
    <property type="entry name" value="msrA"/>
    <property type="match status" value="1"/>
</dbReference>
<dbReference type="GO" id="GO:0033744">
    <property type="term" value="F:L-methionine:thioredoxin-disulfide S-oxidoreductase activity"/>
    <property type="evidence" value="ECO:0007669"/>
    <property type="project" value="RHEA"/>
</dbReference>
<dbReference type="EC" id="1.8.4.11" evidence="4"/>
<comment type="catalytic activity">
    <reaction evidence="2 4">
        <text>L-methionyl-[protein] + [thioredoxin]-disulfide + H2O = L-methionyl-(S)-S-oxide-[protein] + [thioredoxin]-dithiol</text>
        <dbReference type="Rhea" id="RHEA:14217"/>
        <dbReference type="Rhea" id="RHEA-COMP:10698"/>
        <dbReference type="Rhea" id="RHEA-COMP:10700"/>
        <dbReference type="Rhea" id="RHEA-COMP:12313"/>
        <dbReference type="Rhea" id="RHEA-COMP:12315"/>
        <dbReference type="ChEBI" id="CHEBI:15377"/>
        <dbReference type="ChEBI" id="CHEBI:16044"/>
        <dbReference type="ChEBI" id="CHEBI:29950"/>
        <dbReference type="ChEBI" id="CHEBI:44120"/>
        <dbReference type="ChEBI" id="CHEBI:50058"/>
        <dbReference type="EC" id="1.8.4.11"/>
    </reaction>
</comment>
<feature type="domain" description="Peptide methionine sulphoxide reductase MsrA" evidence="6">
    <location>
        <begin position="33"/>
        <end position="182"/>
    </location>
</feature>
<evidence type="ECO:0000256" key="1">
    <source>
        <dbReference type="ARBA" id="ARBA00023002"/>
    </source>
</evidence>
<dbReference type="AlphaFoldDB" id="A0A2N7U4X7"/>
<proteinExistence type="inferred from homology"/>
<dbReference type="EMBL" id="PNRF01000019">
    <property type="protein sequence ID" value="PMR75485.1"/>
    <property type="molecule type" value="Genomic_DNA"/>
</dbReference>
<dbReference type="InterPro" id="IPR036509">
    <property type="entry name" value="Met_Sox_Rdtase_MsrA_sf"/>
</dbReference>
<accession>A0A2N7U4X7</accession>
<organism evidence="7 8">
    <name type="scientific">Billgrantia endophytica</name>
    <dbReference type="NCBI Taxonomy" id="2033802"/>
    <lineage>
        <taxon>Bacteria</taxon>
        <taxon>Pseudomonadati</taxon>
        <taxon>Pseudomonadota</taxon>
        <taxon>Gammaproteobacteria</taxon>
        <taxon>Oceanospirillales</taxon>
        <taxon>Halomonadaceae</taxon>
        <taxon>Billgrantia</taxon>
    </lineage>
</organism>
<dbReference type="InterPro" id="IPR002569">
    <property type="entry name" value="Met_Sox_Rdtase_MsrA_dom"/>
</dbReference>
<dbReference type="Gene3D" id="3.30.1060.10">
    <property type="entry name" value="Peptide methionine sulphoxide reductase MsrA"/>
    <property type="match status" value="1"/>
</dbReference>
<dbReference type="Pfam" id="PF01625">
    <property type="entry name" value="PMSR"/>
    <property type="match status" value="1"/>
</dbReference>
<dbReference type="OrthoDB" id="4174719at2"/>
<comment type="function">
    <text evidence="4">Has an important function as a repair enzyme for proteins that have been inactivated by oxidation. Catalyzes the reversible oxidation-reduction of methionine sulfoxide in proteins to methionine.</text>
</comment>
<evidence type="ECO:0000313" key="7">
    <source>
        <dbReference type="EMBL" id="PMR75485.1"/>
    </source>
</evidence>
<evidence type="ECO:0000256" key="3">
    <source>
        <dbReference type="ARBA" id="ARBA00048782"/>
    </source>
</evidence>
<gene>
    <name evidence="4 7" type="primary">msrA</name>
    <name evidence="7" type="ORF">C1H69_09680</name>
</gene>
<evidence type="ECO:0000256" key="2">
    <source>
        <dbReference type="ARBA" id="ARBA00047806"/>
    </source>
</evidence>
<keyword evidence="1 4" id="KW-0560">Oxidoreductase</keyword>
<name>A0A2N7U4X7_9GAMM</name>
<dbReference type="PANTHER" id="PTHR43774">
    <property type="entry name" value="PEPTIDE METHIONINE SULFOXIDE REDUCTASE"/>
    <property type="match status" value="1"/>
</dbReference>
<keyword evidence="8" id="KW-1185">Reference proteome</keyword>
<reference evidence="7 8" key="1">
    <citation type="submission" date="2018-01" db="EMBL/GenBank/DDBJ databases">
        <title>Halomonas endophytica sp. nov., isolated from storage liquid in the stems of Populus euphratica.</title>
        <authorList>
            <person name="Chen C."/>
        </authorList>
    </citation>
    <scope>NUCLEOTIDE SEQUENCE [LARGE SCALE GENOMIC DNA]</scope>
    <source>
        <strain evidence="7 8">MC28</strain>
    </source>
</reference>
<dbReference type="RefSeq" id="WP_102653199.1">
    <property type="nucleotide sequence ID" value="NZ_PNRF01000019.1"/>
</dbReference>
<dbReference type="SUPFAM" id="SSF55068">
    <property type="entry name" value="Peptide methionine sulfoxide reductase"/>
    <property type="match status" value="1"/>
</dbReference>
<comment type="similarity">
    <text evidence="4">Belongs to the MsrA Met sulfoxide reductase family.</text>
</comment>
<dbReference type="HAMAP" id="MF_01401">
    <property type="entry name" value="MsrA"/>
    <property type="match status" value="1"/>
</dbReference>
<comment type="caution">
    <text evidence="7">The sequence shown here is derived from an EMBL/GenBank/DDBJ whole genome shotgun (WGS) entry which is preliminary data.</text>
</comment>
<dbReference type="GO" id="GO:0008113">
    <property type="term" value="F:peptide-methionine (S)-S-oxide reductase activity"/>
    <property type="evidence" value="ECO:0007669"/>
    <property type="project" value="UniProtKB-UniRule"/>
</dbReference>
<evidence type="ECO:0000256" key="5">
    <source>
        <dbReference type="SAM" id="SignalP"/>
    </source>
</evidence>
<feature type="active site" evidence="4">
    <location>
        <position position="40"/>
    </location>
</feature>
<evidence type="ECO:0000313" key="8">
    <source>
        <dbReference type="Proteomes" id="UP000235803"/>
    </source>
</evidence>
<comment type="catalytic activity">
    <reaction evidence="3 4">
        <text>[thioredoxin]-disulfide + L-methionine + H2O = L-methionine (S)-S-oxide + [thioredoxin]-dithiol</text>
        <dbReference type="Rhea" id="RHEA:19993"/>
        <dbReference type="Rhea" id="RHEA-COMP:10698"/>
        <dbReference type="Rhea" id="RHEA-COMP:10700"/>
        <dbReference type="ChEBI" id="CHEBI:15377"/>
        <dbReference type="ChEBI" id="CHEBI:29950"/>
        <dbReference type="ChEBI" id="CHEBI:50058"/>
        <dbReference type="ChEBI" id="CHEBI:57844"/>
        <dbReference type="ChEBI" id="CHEBI:58772"/>
        <dbReference type="EC" id="1.8.4.11"/>
    </reaction>
</comment>
<sequence>MTMPLRLPKPPSVLLTLVLAAPALGDDHAATATAIFGGGCFWCVEEAFDKVEGVVSTTSGFSGGHVENPSYNQVVSGATGHAEVVKVEYEPMRVDYPTLLHVFWRNIDPFAEDRQFCDQGSAYRSAIFFRSEEERELAEASRDELVERFGRDIATELSPFEAFYPAEDYHQGYYLRNPVRYQYYKAACGRERRLEEIWGDEAGGLGLP</sequence>